<evidence type="ECO:0000313" key="9">
    <source>
        <dbReference type="EMBL" id="SEI40455.1"/>
    </source>
</evidence>
<comment type="subcellular location">
    <subcellularLocation>
        <location evidence="8">Cytoplasm</location>
    </subcellularLocation>
</comment>
<keyword evidence="4 8" id="KW-0479">Metal-binding</keyword>
<evidence type="ECO:0000256" key="4">
    <source>
        <dbReference type="ARBA" id="ARBA00022723"/>
    </source>
</evidence>
<dbReference type="GO" id="GO:0008270">
    <property type="term" value="F:zinc ion binding"/>
    <property type="evidence" value="ECO:0007669"/>
    <property type="project" value="UniProtKB-UniRule"/>
</dbReference>
<comment type="similarity">
    <text evidence="1 8">Belongs to the endoribonuclease YbeY family.</text>
</comment>
<dbReference type="STRING" id="64971.SAMN05421831_101316"/>
<feature type="binding site" evidence="8">
    <location>
        <position position="139"/>
    </location>
    <ligand>
        <name>Zn(2+)</name>
        <dbReference type="ChEBI" id="CHEBI:29105"/>
        <note>catalytic</note>
    </ligand>
</feature>
<organism evidence="9 10">
    <name type="scientific">Allopseudospirillum japonicum</name>
    <dbReference type="NCBI Taxonomy" id="64971"/>
    <lineage>
        <taxon>Bacteria</taxon>
        <taxon>Pseudomonadati</taxon>
        <taxon>Pseudomonadota</taxon>
        <taxon>Gammaproteobacteria</taxon>
        <taxon>Oceanospirillales</taxon>
        <taxon>Oceanospirillaceae</taxon>
        <taxon>Allopseudospirillum</taxon>
    </lineage>
</organism>
<reference evidence="10" key="1">
    <citation type="submission" date="2016-10" db="EMBL/GenBank/DDBJ databases">
        <authorList>
            <person name="Varghese N."/>
            <person name="Submissions S."/>
        </authorList>
    </citation>
    <scope>NUCLEOTIDE SEQUENCE [LARGE SCALE GENOMIC DNA]</scope>
    <source>
        <strain evidence="10">DSM 7165</strain>
    </source>
</reference>
<dbReference type="GO" id="GO:0004222">
    <property type="term" value="F:metalloendopeptidase activity"/>
    <property type="evidence" value="ECO:0007669"/>
    <property type="project" value="InterPro"/>
</dbReference>
<evidence type="ECO:0000256" key="6">
    <source>
        <dbReference type="ARBA" id="ARBA00022801"/>
    </source>
</evidence>
<dbReference type="PANTHER" id="PTHR46986:SF1">
    <property type="entry name" value="ENDORIBONUCLEASE YBEY, CHLOROPLASTIC"/>
    <property type="match status" value="1"/>
</dbReference>
<feature type="binding site" evidence="8">
    <location>
        <position position="133"/>
    </location>
    <ligand>
        <name>Zn(2+)</name>
        <dbReference type="ChEBI" id="CHEBI:29105"/>
        <note>catalytic</note>
    </ligand>
</feature>
<keyword evidence="10" id="KW-1185">Reference proteome</keyword>
<dbReference type="EC" id="3.1.-.-" evidence="8"/>
<dbReference type="NCBIfam" id="TIGR00043">
    <property type="entry name" value="rRNA maturation RNase YbeY"/>
    <property type="match status" value="1"/>
</dbReference>
<dbReference type="PANTHER" id="PTHR46986">
    <property type="entry name" value="ENDORIBONUCLEASE YBEY, CHLOROPLASTIC"/>
    <property type="match status" value="1"/>
</dbReference>
<dbReference type="InterPro" id="IPR002036">
    <property type="entry name" value="YbeY"/>
</dbReference>
<name>A0A1H6QMA9_9GAMM</name>
<dbReference type="InterPro" id="IPR020549">
    <property type="entry name" value="YbeY_CS"/>
</dbReference>
<dbReference type="HAMAP" id="MF_00009">
    <property type="entry name" value="Endoribonucl_YbeY"/>
    <property type="match status" value="1"/>
</dbReference>
<dbReference type="Proteomes" id="UP000242999">
    <property type="component" value="Unassembled WGS sequence"/>
</dbReference>
<evidence type="ECO:0000256" key="8">
    <source>
        <dbReference type="HAMAP-Rule" id="MF_00009"/>
    </source>
</evidence>
<accession>A0A1H6QMA9</accession>
<dbReference type="RefSeq" id="WP_093308191.1">
    <property type="nucleotide sequence ID" value="NZ_FNYH01000001.1"/>
</dbReference>
<dbReference type="SUPFAM" id="SSF55486">
    <property type="entry name" value="Metalloproteases ('zincins'), catalytic domain"/>
    <property type="match status" value="1"/>
</dbReference>
<keyword evidence="7 8" id="KW-0862">Zinc</keyword>
<comment type="function">
    <text evidence="8">Single strand-specific metallo-endoribonuclease involved in late-stage 70S ribosome quality control and in maturation of the 3' terminus of the 16S rRNA.</text>
</comment>
<dbReference type="PROSITE" id="PS01306">
    <property type="entry name" value="UPF0054"/>
    <property type="match status" value="1"/>
</dbReference>
<keyword evidence="8" id="KW-0963">Cytoplasm</keyword>
<dbReference type="EMBL" id="FNYH01000001">
    <property type="protein sequence ID" value="SEI40455.1"/>
    <property type="molecule type" value="Genomic_DNA"/>
</dbReference>
<feature type="binding site" evidence="8">
    <location>
        <position position="129"/>
    </location>
    <ligand>
        <name>Zn(2+)</name>
        <dbReference type="ChEBI" id="CHEBI:29105"/>
        <note>catalytic</note>
    </ligand>
</feature>
<dbReference type="InterPro" id="IPR023091">
    <property type="entry name" value="MetalPrtase_cat_dom_sf_prd"/>
</dbReference>
<comment type="cofactor">
    <cofactor evidence="8">
        <name>Zn(2+)</name>
        <dbReference type="ChEBI" id="CHEBI:29105"/>
    </cofactor>
    <text evidence="8">Binds 1 zinc ion.</text>
</comment>
<evidence type="ECO:0000256" key="3">
    <source>
        <dbReference type="ARBA" id="ARBA00022722"/>
    </source>
</evidence>
<keyword evidence="5 8" id="KW-0255">Endonuclease</keyword>
<keyword evidence="8" id="KW-0698">rRNA processing</keyword>
<evidence type="ECO:0000256" key="5">
    <source>
        <dbReference type="ARBA" id="ARBA00022759"/>
    </source>
</evidence>
<keyword evidence="6 8" id="KW-0378">Hydrolase</keyword>
<keyword evidence="3 8" id="KW-0540">Nuclease</keyword>
<dbReference type="OrthoDB" id="9807740at2"/>
<sequence length="172" mass="19419">MIDLDLQIAYPDEEKASTLDQQVQWPSLADFQLWCDLVMQGHPAYQHHALSIRLVNGEESQHLNATYRGKDYPTNVLSFPFELPEDLPEEAQAECNLLGDIVICVPQVVQEAKAQGKLLQHHWAHLVIHACLHLLGYDHIQEAQAEQMEALEVKLLASLGIANPYDVEGYEV</sequence>
<proteinExistence type="inferred from homology"/>
<evidence type="ECO:0000313" key="10">
    <source>
        <dbReference type="Proteomes" id="UP000242999"/>
    </source>
</evidence>
<dbReference type="GO" id="GO:0004521">
    <property type="term" value="F:RNA endonuclease activity"/>
    <property type="evidence" value="ECO:0007669"/>
    <property type="project" value="UniProtKB-UniRule"/>
</dbReference>
<evidence type="ECO:0000256" key="2">
    <source>
        <dbReference type="ARBA" id="ARBA00022517"/>
    </source>
</evidence>
<evidence type="ECO:0000256" key="7">
    <source>
        <dbReference type="ARBA" id="ARBA00022833"/>
    </source>
</evidence>
<dbReference type="Pfam" id="PF02130">
    <property type="entry name" value="YbeY"/>
    <property type="match status" value="1"/>
</dbReference>
<dbReference type="Gene3D" id="3.40.390.30">
    <property type="entry name" value="Metalloproteases ('zincins'), catalytic domain"/>
    <property type="match status" value="1"/>
</dbReference>
<keyword evidence="2 8" id="KW-0690">Ribosome biogenesis</keyword>
<protein>
    <recommendedName>
        <fullName evidence="8">Endoribonuclease YbeY</fullName>
        <ecNumber evidence="8">3.1.-.-</ecNumber>
    </recommendedName>
</protein>
<evidence type="ECO:0000256" key="1">
    <source>
        <dbReference type="ARBA" id="ARBA00010875"/>
    </source>
</evidence>
<gene>
    <name evidence="8" type="primary">ybeY</name>
    <name evidence="9" type="ORF">SAMN05421831_101316</name>
</gene>
<dbReference type="GO" id="GO:0005737">
    <property type="term" value="C:cytoplasm"/>
    <property type="evidence" value="ECO:0007669"/>
    <property type="project" value="UniProtKB-SubCell"/>
</dbReference>
<dbReference type="GO" id="GO:0006364">
    <property type="term" value="P:rRNA processing"/>
    <property type="evidence" value="ECO:0007669"/>
    <property type="project" value="UniProtKB-UniRule"/>
</dbReference>
<dbReference type="AlphaFoldDB" id="A0A1H6QMA9"/>